<dbReference type="SUPFAM" id="SSF56024">
    <property type="entry name" value="Phospholipase D/nuclease"/>
    <property type="match status" value="2"/>
</dbReference>
<organism evidence="2 3">
    <name type="scientific">Raineya orbicola</name>
    <dbReference type="NCBI Taxonomy" id="2016530"/>
    <lineage>
        <taxon>Bacteria</taxon>
        <taxon>Pseudomonadati</taxon>
        <taxon>Bacteroidota</taxon>
        <taxon>Cytophagia</taxon>
        <taxon>Cytophagales</taxon>
        <taxon>Raineyaceae</taxon>
        <taxon>Raineya</taxon>
    </lineage>
</organism>
<protein>
    <submittedName>
        <fullName evidence="2">Phosphatidylserine/phosphatidylglycerophosphate/ cardiolipin synthase</fullName>
    </submittedName>
</protein>
<name>A0A2N3IHV8_9BACT</name>
<dbReference type="GO" id="GO:0030572">
    <property type="term" value="F:phosphatidyltransferase activity"/>
    <property type="evidence" value="ECO:0007669"/>
    <property type="project" value="UniProtKB-ARBA"/>
</dbReference>
<feature type="domain" description="PLD phosphodiesterase" evidence="1">
    <location>
        <begin position="102"/>
        <end position="129"/>
    </location>
</feature>
<evidence type="ECO:0000313" key="2">
    <source>
        <dbReference type="EMBL" id="PKQ69897.1"/>
    </source>
</evidence>
<dbReference type="Gene3D" id="3.30.870.10">
    <property type="entry name" value="Endonuclease Chain A"/>
    <property type="match status" value="2"/>
</dbReference>
<accession>A0A2N3IHV8</accession>
<dbReference type="AlphaFoldDB" id="A0A2N3IHV8"/>
<comment type="caution">
    <text evidence="2">The sequence shown here is derived from an EMBL/GenBank/DDBJ whole genome shotgun (WGS) entry which is preliminary data.</text>
</comment>
<dbReference type="PIRSF" id="PIRSF000850">
    <property type="entry name" value="Phospholipase_D_PSS"/>
    <property type="match status" value="1"/>
</dbReference>
<reference evidence="2 3" key="1">
    <citation type="submission" date="2017-06" db="EMBL/GenBank/DDBJ databases">
        <title>Raineya orbicola gen. nov., sp. nov. a slightly thermophilic bacterium of the phylum Bacteroidetes and the description of Raineyaceae fam. nov.</title>
        <authorList>
            <person name="Albuquerque L."/>
            <person name="Polonia A.R.M."/>
            <person name="Barroso C."/>
            <person name="Froufe H.J.C."/>
            <person name="Lage O."/>
            <person name="Lobo-Da-Cunha A."/>
            <person name="Egas C."/>
            <person name="Da Costa M.S."/>
        </authorList>
    </citation>
    <scope>NUCLEOTIDE SEQUENCE [LARGE SCALE GENOMIC DNA]</scope>
    <source>
        <strain evidence="2 3">SPSPC-11</strain>
    </source>
</reference>
<dbReference type="InterPro" id="IPR001736">
    <property type="entry name" value="PLipase_D/transphosphatidylase"/>
</dbReference>
<proteinExistence type="predicted"/>
<dbReference type="SMART" id="SM00155">
    <property type="entry name" value="PLDc"/>
    <property type="match status" value="2"/>
</dbReference>
<gene>
    <name evidence="2" type="ORF">Rain11_1094</name>
</gene>
<dbReference type="InterPro" id="IPR025202">
    <property type="entry name" value="PLD-like_dom"/>
</dbReference>
<evidence type="ECO:0000313" key="3">
    <source>
        <dbReference type="Proteomes" id="UP000233387"/>
    </source>
</evidence>
<dbReference type="EMBL" id="NKXO01000014">
    <property type="protein sequence ID" value="PKQ69897.1"/>
    <property type="molecule type" value="Genomic_DNA"/>
</dbReference>
<dbReference type="PANTHER" id="PTHR21248:SF22">
    <property type="entry name" value="PHOSPHOLIPASE D"/>
    <property type="match status" value="1"/>
</dbReference>
<dbReference type="Proteomes" id="UP000233387">
    <property type="component" value="Unassembled WGS sequence"/>
</dbReference>
<dbReference type="RefSeq" id="WP_101358361.1">
    <property type="nucleotide sequence ID" value="NZ_NKXO01000014.1"/>
</dbReference>
<feature type="domain" description="PLD phosphodiesterase" evidence="1">
    <location>
        <begin position="266"/>
        <end position="293"/>
    </location>
</feature>
<keyword evidence="3" id="KW-1185">Reference proteome</keyword>
<dbReference type="CDD" id="cd09110">
    <property type="entry name" value="PLDc_CLS_1"/>
    <property type="match status" value="1"/>
</dbReference>
<sequence>MSEFRDKVQLVHSGKEYFETLKNILQAARYCIHLQTYIFEEDETGKEIAEILIQKAQEGVKVCVLVDDFGSKELSKKFKKNLLSQGVQIRTFSPFQIFRLRFGRRLHQKIVVSDMKFALIGGINIANKYAGVGRKEWLDFAVLLEGEIVRQCFWICQQFWNKKYQRDVFIQNNYIFLLQQDFIRGKKEIARAYREAIAKAQNEIWIVASYFLPNKSLRRLFIRKAKEGVKIKILLSAISDVQFFKKATEYLYAELEKAGIQIYEYLPSVVHGKVMLVDDTWATVGSYNLNAISEYMSVEMNVATTEPNFIQLLRKDLQKTFTAESVLVQYAYKRRNIFTRFYFWLIRFVLKVAIRFLRKNRQSYLRE</sequence>
<evidence type="ECO:0000259" key="1">
    <source>
        <dbReference type="PROSITE" id="PS50035"/>
    </source>
</evidence>
<dbReference type="Pfam" id="PF13091">
    <property type="entry name" value="PLDc_2"/>
    <property type="match status" value="2"/>
</dbReference>
<dbReference type="PROSITE" id="PS50035">
    <property type="entry name" value="PLD"/>
    <property type="match status" value="2"/>
</dbReference>
<dbReference type="GO" id="GO:0032049">
    <property type="term" value="P:cardiolipin biosynthetic process"/>
    <property type="evidence" value="ECO:0007669"/>
    <property type="project" value="UniProtKB-ARBA"/>
</dbReference>
<dbReference type="PANTHER" id="PTHR21248">
    <property type="entry name" value="CARDIOLIPIN SYNTHASE"/>
    <property type="match status" value="1"/>
</dbReference>